<name>A0ABD2P6K3_9CUCU</name>
<dbReference type="PANTHER" id="PTHR46688:SF1">
    <property type="entry name" value="ADP-RIBOSYLATION FACTOR-LIKE PROTEIN 16"/>
    <property type="match status" value="1"/>
</dbReference>
<dbReference type="GO" id="GO:0005525">
    <property type="term" value="F:GTP binding"/>
    <property type="evidence" value="ECO:0007669"/>
    <property type="project" value="UniProtKB-KW"/>
</dbReference>
<keyword evidence="4" id="KW-1133">Transmembrane helix</keyword>
<keyword evidence="4" id="KW-0472">Membrane</keyword>
<dbReference type="Proteomes" id="UP001516400">
    <property type="component" value="Unassembled WGS sequence"/>
</dbReference>
<keyword evidence="1 3" id="KW-0547">Nucleotide-binding</keyword>
<feature type="transmembrane region" description="Helical" evidence="4">
    <location>
        <begin position="34"/>
        <end position="57"/>
    </location>
</feature>
<keyword evidence="6" id="KW-1185">Reference proteome</keyword>
<dbReference type="InterPro" id="IPR027417">
    <property type="entry name" value="P-loop_NTPase"/>
</dbReference>
<keyword evidence="2 3" id="KW-0342">GTP-binding</keyword>
<dbReference type="EMBL" id="JABFTP020000185">
    <property type="protein sequence ID" value="KAL3286347.1"/>
    <property type="molecule type" value="Genomic_DNA"/>
</dbReference>
<evidence type="ECO:0000256" key="4">
    <source>
        <dbReference type="SAM" id="Phobius"/>
    </source>
</evidence>
<comment type="caution">
    <text evidence="5">The sequence shown here is derived from an EMBL/GenBank/DDBJ whole genome shotgun (WGS) entry which is preliminary data.</text>
</comment>
<feature type="binding site" evidence="3">
    <location>
        <position position="18"/>
    </location>
    <ligand>
        <name>GTP</name>
        <dbReference type="ChEBI" id="CHEBI:37565"/>
    </ligand>
</feature>
<evidence type="ECO:0000256" key="3">
    <source>
        <dbReference type="PIRSR" id="PIRSR606689-1"/>
    </source>
</evidence>
<dbReference type="InterPro" id="IPR006689">
    <property type="entry name" value="Small_GTPase_ARF/SAR"/>
</dbReference>
<evidence type="ECO:0000313" key="6">
    <source>
        <dbReference type="Proteomes" id="UP001516400"/>
    </source>
</evidence>
<evidence type="ECO:0000256" key="1">
    <source>
        <dbReference type="ARBA" id="ARBA00022741"/>
    </source>
</evidence>
<keyword evidence="4" id="KW-0812">Transmembrane</keyword>
<organism evidence="5 6">
    <name type="scientific">Cryptolaemus montrouzieri</name>
    <dbReference type="NCBI Taxonomy" id="559131"/>
    <lineage>
        <taxon>Eukaryota</taxon>
        <taxon>Metazoa</taxon>
        <taxon>Ecdysozoa</taxon>
        <taxon>Arthropoda</taxon>
        <taxon>Hexapoda</taxon>
        <taxon>Insecta</taxon>
        <taxon>Pterygota</taxon>
        <taxon>Neoptera</taxon>
        <taxon>Endopterygota</taxon>
        <taxon>Coleoptera</taxon>
        <taxon>Polyphaga</taxon>
        <taxon>Cucujiformia</taxon>
        <taxon>Coccinelloidea</taxon>
        <taxon>Coccinellidae</taxon>
        <taxon>Scymninae</taxon>
        <taxon>Scymnini</taxon>
        <taxon>Cryptolaemus</taxon>
    </lineage>
</organism>
<accession>A0ABD2P6K3</accession>
<reference evidence="5 6" key="1">
    <citation type="journal article" date="2021" name="BMC Biol.">
        <title>Horizontally acquired antibacterial genes associated with adaptive radiation of ladybird beetles.</title>
        <authorList>
            <person name="Li H.S."/>
            <person name="Tang X.F."/>
            <person name="Huang Y.H."/>
            <person name="Xu Z.Y."/>
            <person name="Chen M.L."/>
            <person name="Du X.Y."/>
            <person name="Qiu B.Y."/>
            <person name="Chen P.T."/>
            <person name="Zhang W."/>
            <person name="Slipinski A."/>
            <person name="Escalona H.E."/>
            <person name="Waterhouse R.M."/>
            <person name="Zwick A."/>
            <person name="Pang H."/>
        </authorList>
    </citation>
    <scope>NUCLEOTIDE SEQUENCE [LARGE SCALE GENOMIC DNA]</scope>
    <source>
        <strain evidence="5">SYSU2018</strain>
    </source>
</reference>
<protein>
    <submittedName>
        <fullName evidence="5">Uncharacterized protein</fullName>
    </submittedName>
</protein>
<dbReference type="PANTHER" id="PTHR46688">
    <property type="entry name" value="ADP-RIBOSYLATION FACTOR-LIKE PROTEIN 16"/>
    <property type="match status" value="1"/>
</dbReference>
<dbReference type="Gene3D" id="3.40.50.300">
    <property type="entry name" value="P-loop containing nucleotide triphosphate hydrolases"/>
    <property type="match status" value="1"/>
</dbReference>
<dbReference type="Pfam" id="PF00025">
    <property type="entry name" value="Arf"/>
    <property type="match status" value="1"/>
</dbReference>
<gene>
    <name evidence="5" type="ORF">HHI36_000855</name>
</gene>
<feature type="transmembrane region" description="Helical" evidence="4">
    <location>
        <begin position="63"/>
        <end position="81"/>
    </location>
</feature>
<sequence length="108" mass="11933">MYRIKHDEKLLEVREVGGSMAPLWHKYFQGIKKLVYVIDASNLCQISAAGVLLYTILADPSLAYIKGAVICVLICLFSTIVRSKPYPQDSEGAATGDGKQLLIFDLID</sequence>
<proteinExistence type="predicted"/>
<dbReference type="AlphaFoldDB" id="A0ABD2P6K3"/>
<evidence type="ECO:0000256" key="2">
    <source>
        <dbReference type="ARBA" id="ARBA00023134"/>
    </source>
</evidence>
<evidence type="ECO:0000313" key="5">
    <source>
        <dbReference type="EMBL" id="KAL3286347.1"/>
    </source>
</evidence>